<gene>
    <name evidence="1" type="ORF">QSPPMHGG_CDS0031</name>
</gene>
<dbReference type="Pfam" id="PF23791">
    <property type="entry name" value="DUF7173"/>
    <property type="match status" value="1"/>
</dbReference>
<accession>A0AAU8GH88</accession>
<reference evidence="1" key="1">
    <citation type="submission" date="2024-05" db="EMBL/GenBank/DDBJ databases">
        <authorList>
            <person name="Mugo M.M."/>
            <person name="Musyoki A.M."/>
            <person name="Makumi A.M."/>
            <person name="Mutai I."/>
            <person name="Drechsel O."/>
            <person name="Kering K.K."/>
            <person name="Muturi P."/>
            <person name="Mbae C.K."/>
            <person name="Kariuki S.M."/>
        </authorList>
    </citation>
    <scope>NUCLEOTIDE SEQUENCE</scope>
</reference>
<dbReference type="EMBL" id="PP856725">
    <property type="protein sequence ID" value="XCH40887.1"/>
    <property type="molecule type" value="Genomic_DNA"/>
</dbReference>
<dbReference type="InterPro" id="IPR055597">
    <property type="entry name" value="DUF7173"/>
</dbReference>
<organism evidence="1">
    <name type="scientific">Salmonella phage vB_SEnST11_KE26</name>
    <dbReference type="NCBI Taxonomy" id="3161177"/>
    <lineage>
        <taxon>Viruses</taxon>
        <taxon>Duplodnaviria</taxon>
        <taxon>Heunggongvirae</taxon>
        <taxon>Uroviricota</taxon>
        <taxon>Caudoviricetes</taxon>
        <taxon>Rosemountvirus</taxon>
    </lineage>
</organism>
<protein>
    <submittedName>
        <fullName evidence="1">Uncharacterized protein</fullName>
    </submittedName>
</protein>
<sequence>MLINKKPIEECSTEELLTQLTNVNTWMAKAKADAETLRRTIKARLEADMAIQTGKEGTQTIEYAVNGVPGKLKVDQKVNRSLEQKLVPEVMKKLPVAVRAKVFKTKYELSLTGYRNLTPEQLAIVEPIVKVSPGIPVVTFTPIEDNGDE</sequence>
<proteinExistence type="predicted"/>
<evidence type="ECO:0000313" key="1">
    <source>
        <dbReference type="EMBL" id="XCH40887.1"/>
    </source>
</evidence>
<name>A0AAU8GH88_9CAUD</name>